<feature type="region of interest" description="Disordered" evidence="1">
    <location>
        <begin position="313"/>
        <end position="348"/>
    </location>
</feature>
<name>A0ABP0JEX1_9DINO</name>
<feature type="region of interest" description="Disordered" evidence="1">
    <location>
        <begin position="652"/>
        <end position="678"/>
    </location>
</feature>
<evidence type="ECO:0000313" key="4">
    <source>
        <dbReference type="EMBL" id="CAK9012887.1"/>
    </source>
</evidence>
<feature type="region of interest" description="Disordered" evidence="1">
    <location>
        <begin position="254"/>
        <end position="286"/>
    </location>
</feature>
<dbReference type="Gene3D" id="2.170.270.10">
    <property type="entry name" value="SET domain"/>
    <property type="match status" value="1"/>
</dbReference>
<feature type="chain" id="PRO_5045430609" description="SET domain-containing protein" evidence="2">
    <location>
        <begin position="24"/>
        <end position="678"/>
    </location>
</feature>
<keyword evidence="5" id="KW-1185">Reference proteome</keyword>
<dbReference type="SUPFAM" id="SSF82199">
    <property type="entry name" value="SET domain"/>
    <property type="match status" value="1"/>
</dbReference>
<dbReference type="PROSITE" id="PS50280">
    <property type="entry name" value="SET"/>
    <property type="match status" value="1"/>
</dbReference>
<evidence type="ECO:0000259" key="3">
    <source>
        <dbReference type="PROSITE" id="PS50280"/>
    </source>
</evidence>
<sequence>MHVRLTPWAPSGALLAVSGALLAGRRRGSSVQCSETCGTSFMRPAGPRGAGRGLVVSRAVQPGEILLKERAVLDSTCSWQLIQQIFPLVGPVHAQPIWALCANWVEGGARSLEDFYRGEAPGAGDMYRQHAKEMRGAMDVQLQSVVSEDSFAEFLEIVRLDAHIVRDKGQTGLGLFFWLHLANHSCSPNAFFQTHMEQGRAFAVLRALRPMEFEEEICISYVDGVPHYFSPELCGRRCSRTALAFAAAVRAVKTTHETQEGGEASGEARRAERPKRRPDDRGWDERNVYEQKAFAASHLRVDPGMQPWGLPAGRPSILSPGGPVEEVTRHADRVSPGGERRPQLPVQPAQRCVEDALVEYVPLSARGFIASVEEPTTAPASRVEEVSGSDWSPFLIPGVLPRGPDPRELSASRRASVDSLGAQLTILDSSPVPASHDMAITGEPSWRVTAICGSGQVLVGEEFHPELGDVVACVGNVMLLKHGQQVLLCRYPAYAQMVRVQYFCNRLKSQGDCQQFSSDWQVPLRQEEAFMDSLASFLDCRLAAAARSLVQPGVTYSSSGLQSTSLHLWQDACPQSYVASLTTAANMWKAVINGYSGGPLLDLVQVNRSLPPSNFELAMSNMCIVPENMKSSDGHLLELGAWLGSCPGRSDRAKAMSSTAGRPPSPATPRARLGGTCS</sequence>
<accession>A0ABP0JEX1</accession>
<dbReference type="Proteomes" id="UP001642484">
    <property type="component" value="Unassembled WGS sequence"/>
</dbReference>
<dbReference type="Pfam" id="PF00856">
    <property type="entry name" value="SET"/>
    <property type="match status" value="1"/>
</dbReference>
<dbReference type="PANTHER" id="PTHR12197:SF251">
    <property type="entry name" value="EG:BACR7C10.4 PROTEIN"/>
    <property type="match status" value="1"/>
</dbReference>
<reference evidence="4 5" key="1">
    <citation type="submission" date="2024-02" db="EMBL/GenBank/DDBJ databases">
        <authorList>
            <person name="Chen Y."/>
            <person name="Shah S."/>
            <person name="Dougan E. K."/>
            <person name="Thang M."/>
            <person name="Chan C."/>
        </authorList>
    </citation>
    <scope>NUCLEOTIDE SEQUENCE [LARGE SCALE GENOMIC DNA]</scope>
</reference>
<evidence type="ECO:0000313" key="5">
    <source>
        <dbReference type="Proteomes" id="UP001642484"/>
    </source>
</evidence>
<protein>
    <recommendedName>
        <fullName evidence="3">SET domain-containing protein</fullName>
    </recommendedName>
</protein>
<feature type="signal peptide" evidence="2">
    <location>
        <begin position="1"/>
        <end position="23"/>
    </location>
</feature>
<comment type="caution">
    <text evidence="4">The sequence shown here is derived from an EMBL/GenBank/DDBJ whole genome shotgun (WGS) entry which is preliminary data.</text>
</comment>
<dbReference type="PANTHER" id="PTHR12197">
    <property type="entry name" value="HISTONE-LYSINE N-METHYLTRANSFERASE SMYD"/>
    <property type="match status" value="1"/>
</dbReference>
<gene>
    <name evidence="4" type="ORF">CCMP2556_LOCUS11027</name>
</gene>
<proteinExistence type="predicted"/>
<organism evidence="4 5">
    <name type="scientific">Durusdinium trenchii</name>
    <dbReference type="NCBI Taxonomy" id="1381693"/>
    <lineage>
        <taxon>Eukaryota</taxon>
        <taxon>Sar</taxon>
        <taxon>Alveolata</taxon>
        <taxon>Dinophyceae</taxon>
        <taxon>Suessiales</taxon>
        <taxon>Symbiodiniaceae</taxon>
        <taxon>Durusdinium</taxon>
    </lineage>
</organism>
<keyword evidence="2" id="KW-0732">Signal</keyword>
<dbReference type="InterPro" id="IPR046341">
    <property type="entry name" value="SET_dom_sf"/>
</dbReference>
<feature type="domain" description="SET" evidence="3">
    <location>
        <begin position="29"/>
        <end position="222"/>
    </location>
</feature>
<dbReference type="InterPro" id="IPR001214">
    <property type="entry name" value="SET_dom"/>
</dbReference>
<evidence type="ECO:0000256" key="2">
    <source>
        <dbReference type="SAM" id="SignalP"/>
    </source>
</evidence>
<dbReference type="EMBL" id="CAXAMN010005224">
    <property type="protein sequence ID" value="CAK9012887.1"/>
    <property type="molecule type" value="Genomic_DNA"/>
</dbReference>
<evidence type="ECO:0000256" key="1">
    <source>
        <dbReference type="SAM" id="MobiDB-lite"/>
    </source>
</evidence>
<dbReference type="InterPro" id="IPR050869">
    <property type="entry name" value="H3K4_H4K5_MeTrfase"/>
</dbReference>
<feature type="compositionally biased region" description="Basic and acidic residues" evidence="1">
    <location>
        <begin position="266"/>
        <end position="286"/>
    </location>
</feature>
<feature type="compositionally biased region" description="Basic and acidic residues" evidence="1">
    <location>
        <begin position="326"/>
        <end position="342"/>
    </location>
</feature>